<gene>
    <name evidence="2" type="ORF">UV48_C0028G0005</name>
</gene>
<organism evidence="2 3">
    <name type="scientific">Candidatus Azambacteria bacterium GW2011_GWA2_42_9</name>
    <dbReference type="NCBI Taxonomy" id="1618613"/>
    <lineage>
        <taxon>Bacteria</taxon>
        <taxon>Candidatus Azamiibacteriota</taxon>
    </lineage>
</organism>
<feature type="transmembrane region" description="Helical" evidence="1">
    <location>
        <begin position="49"/>
        <end position="72"/>
    </location>
</feature>
<keyword evidence="1" id="KW-1133">Transmembrane helix</keyword>
<evidence type="ECO:0000313" key="2">
    <source>
        <dbReference type="EMBL" id="KKS74770.1"/>
    </source>
</evidence>
<feature type="transmembrane region" description="Helical" evidence="1">
    <location>
        <begin position="12"/>
        <end position="37"/>
    </location>
</feature>
<keyword evidence="1" id="KW-0472">Membrane</keyword>
<proteinExistence type="predicted"/>
<dbReference type="AlphaFoldDB" id="A0A0G1BMZ3"/>
<name>A0A0G1BMZ3_9BACT</name>
<accession>A0A0G1BMZ3</accession>
<comment type="caution">
    <text evidence="2">The sequence shown here is derived from an EMBL/GenBank/DDBJ whole genome shotgun (WGS) entry which is preliminary data.</text>
</comment>
<reference evidence="2 3" key="1">
    <citation type="journal article" date="2015" name="Nature">
        <title>rRNA introns, odd ribosomes, and small enigmatic genomes across a large radiation of phyla.</title>
        <authorList>
            <person name="Brown C.T."/>
            <person name="Hug L.A."/>
            <person name="Thomas B.C."/>
            <person name="Sharon I."/>
            <person name="Castelle C.J."/>
            <person name="Singh A."/>
            <person name="Wilkins M.J."/>
            <person name="Williams K.H."/>
            <person name="Banfield J.F."/>
        </authorList>
    </citation>
    <scope>NUCLEOTIDE SEQUENCE [LARGE SCALE GENOMIC DNA]</scope>
</reference>
<evidence type="ECO:0000313" key="3">
    <source>
        <dbReference type="Proteomes" id="UP000034563"/>
    </source>
</evidence>
<evidence type="ECO:0000256" key="1">
    <source>
        <dbReference type="SAM" id="Phobius"/>
    </source>
</evidence>
<dbReference type="EMBL" id="LCEQ01000028">
    <property type="protein sequence ID" value="KKS74770.1"/>
    <property type="molecule type" value="Genomic_DNA"/>
</dbReference>
<protein>
    <submittedName>
        <fullName evidence="2">Uncharacterized protein</fullName>
    </submittedName>
</protein>
<dbReference type="Proteomes" id="UP000034563">
    <property type="component" value="Unassembled WGS sequence"/>
</dbReference>
<keyword evidence="1" id="KW-0812">Transmembrane</keyword>
<sequence length="84" mass="9576">MLKYVEVRYLFAYWAAMFFGGMIFLFIFVGGIGFGFDVKTTVAFFESRFAIFIFILLFIYTGAIAIFLTILFSPKPNQNPPSSS</sequence>